<protein>
    <recommendedName>
        <fullName evidence="3">Cyclodipeptide synthase</fullName>
    </recommendedName>
</protein>
<accession>A0A1X7HZH3</accession>
<name>A0A1X7HZH3_9BURK</name>
<keyword evidence="5" id="KW-1185">Reference proteome</keyword>
<dbReference type="OrthoDB" id="2895472at2"/>
<gene>
    <name evidence="4" type="ORF">SAMN06265784_101130</name>
</gene>
<dbReference type="STRING" id="1515439.SAMN06265784_101130"/>
<proteinExistence type="inferred from homology"/>
<dbReference type="InterPro" id="IPR038622">
    <property type="entry name" value="CDPS_sf"/>
</dbReference>
<dbReference type="GO" id="GO:0016755">
    <property type="term" value="F:aminoacyltransferase activity"/>
    <property type="evidence" value="ECO:0007669"/>
    <property type="project" value="InterPro"/>
</dbReference>
<dbReference type="AlphaFoldDB" id="A0A1X7HZH3"/>
<dbReference type="NCBIfam" id="TIGR04539">
    <property type="entry name" value="tRNA_cyclodipep"/>
    <property type="match status" value="1"/>
</dbReference>
<sequence length="250" mass="28185">MKQINFSVQPISDNCRRLAERAEHIVLGVSPMNSYYNPQRVEQLVHWACAHFGRVDVMTAGYEAAHTLVAAGIAPPDAVRRVQRAVRKLRYAAITAFRECGIDNPEDYVCSWTEYENRPRYRDLKAYAYSMYQHDLSWRQACQDLARAAVSSIAKCEPSPTAIEAAVSYPLAEIPILLDSPAVFGVEHSVFAYHRPFDISYFLLQGRCSRNQGFIVLSQDAFHDWLPENHIQYGGDGFADHAGEEARNAG</sequence>
<reference evidence="5" key="1">
    <citation type="submission" date="2017-04" db="EMBL/GenBank/DDBJ databases">
        <authorList>
            <person name="Varghese N."/>
            <person name="Submissions S."/>
        </authorList>
    </citation>
    <scope>NUCLEOTIDE SEQUENCE [LARGE SCALE GENOMIC DNA]</scope>
    <source>
        <strain evidence="5">LMG 29540</strain>
    </source>
</reference>
<dbReference type="Gene3D" id="3.40.50.11710">
    <property type="entry name" value="Cyclodipeptide synthase"/>
    <property type="match status" value="1"/>
</dbReference>
<dbReference type="EMBL" id="FXAT01000001">
    <property type="protein sequence ID" value="SMG06735.1"/>
    <property type="molecule type" value="Genomic_DNA"/>
</dbReference>
<evidence type="ECO:0000313" key="5">
    <source>
        <dbReference type="Proteomes" id="UP000193228"/>
    </source>
</evidence>
<evidence type="ECO:0000256" key="2">
    <source>
        <dbReference type="ARBA" id="ARBA00022679"/>
    </source>
</evidence>
<evidence type="ECO:0000313" key="4">
    <source>
        <dbReference type="EMBL" id="SMG06735.1"/>
    </source>
</evidence>
<keyword evidence="2" id="KW-0808">Transferase</keyword>
<evidence type="ECO:0000256" key="1">
    <source>
        <dbReference type="ARBA" id="ARBA00006034"/>
    </source>
</evidence>
<dbReference type="Pfam" id="PF16715">
    <property type="entry name" value="CDPS"/>
    <property type="match status" value="1"/>
</dbReference>
<dbReference type="Proteomes" id="UP000193228">
    <property type="component" value="Unassembled WGS sequence"/>
</dbReference>
<comment type="similarity">
    <text evidence="1">Belongs to the CDPS family.</text>
</comment>
<organism evidence="4 5">
    <name type="scientific">Paraburkholderia susongensis</name>
    <dbReference type="NCBI Taxonomy" id="1515439"/>
    <lineage>
        <taxon>Bacteria</taxon>
        <taxon>Pseudomonadati</taxon>
        <taxon>Pseudomonadota</taxon>
        <taxon>Betaproteobacteria</taxon>
        <taxon>Burkholderiales</taxon>
        <taxon>Burkholderiaceae</taxon>
        <taxon>Paraburkholderia</taxon>
    </lineage>
</organism>
<dbReference type="RefSeq" id="WP_085480341.1">
    <property type="nucleotide sequence ID" value="NZ_FXAT01000001.1"/>
</dbReference>
<dbReference type="InterPro" id="IPR030903">
    <property type="entry name" value="CDPS"/>
</dbReference>
<evidence type="ECO:0000256" key="3">
    <source>
        <dbReference type="ARBA" id="ARBA00030771"/>
    </source>
</evidence>